<gene>
    <name evidence="1" type="ORF">ARMOST_15285</name>
</gene>
<keyword evidence="2" id="KW-1185">Reference proteome</keyword>
<reference evidence="2" key="1">
    <citation type="journal article" date="2017" name="Nat. Ecol. Evol.">
        <title>Genome expansion and lineage-specific genetic innovations in the forest pathogenic fungi Armillaria.</title>
        <authorList>
            <person name="Sipos G."/>
            <person name="Prasanna A.N."/>
            <person name="Walter M.C."/>
            <person name="O'Connor E."/>
            <person name="Balint B."/>
            <person name="Krizsan K."/>
            <person name="Kiss B."/>
            <person name="Hess J."/>
            <person name="Varga T."/>
            <person name="Slot J."/>
            <person name="Riley R."/>
            <person name="Boka B."/>
            <person name="Rigling D."/>
            <person name="Barry K."/>
            <person name="Lee J."/>
            <person name="Mihaltcheva S."/>
            <person name="LaButti K."/>
            <person name="Lipzen A."/>
            <person name="Waldron R."/>
            <person name="Moloney N.M."/>
            <person name="Sperisen C."/>
            <person name="Kredics L."/>
            <person name="Vagvoelgyi C."/>
            <person name="Patrignani A."/>
            <person name="Fitzpatrick D."/>
            <person name="Nagy I."/>
            <person name="Doyle S."/>
            <person name="Anderson J.B."/>
            <person name="Grigoriev I.V."/>
            <person name="Gueldener U."/>
            <person name="Muensterkoetter M."/>
            <person name="Nagy L.G."/>
        </authorList>
    </citation>
    <scope>NUCLEOTIDE SEQUENCE [LARGE SCALE GENOMIC DNA]</scope>
    <source>
        <strain evidence="2">C18/9</strain>
    </source>
</reference>
<protein>
    <submittedName>
        <fullName evidence="1">Uncharacterized protein</fullName>
    </submittedName>
</protein>
<accession>A0A284RSX2</accession>
<dbReference type="AlphaFoldDB" id="A0A284RSX2"/>
<dbReference type="EMBL" id="FUEG01000015">
    <property type="protein sequence ID" value="SJL11873.1"/>
    <property type="molecule type" value="Genomic_DNA"/>
</dbReference>
<sequence length="113" mass="12320">MRSPAKIYWTGNLSAPSIPTRDGGSQPVSIVVKSSHSVLSPLYRQDPSALPTGYRIHTAQQGPIVFDIVQYGAQKDENINTTIEGLLGVLQSCTAIENLVKRQKLSEIYPIPT</sequence>
<dbReference type="Proteomes" id="UP000219338">
    <property type="component" value="Unassembled WGS sequence"/>
</dbReference>
<proteinExistence type="predicted"/>
<evidence type="ECO:0000313" key="1">
    <source>
        <dbReference type="EMBL" id="SJL11873.1"/>
    </source>
</evidence>
<evidence type="ECO:0000313" key="2">
    <source>
        <dbReference type="Proteomes" id="UP000219338"/>
    </source>
</evidence>
<organism evidence="1 2">
    <name type="scientific">Armillaria ostoyae</name>
    <name type="common">Armillaria root rot fungus</name>
    <dbReference type="NCBI Taxonomy" id="47428"/>
    <lineage>
        <taxon>Eukaryota</taxon>
        <taxon>Fungi</taxon>
        <taxon>Dikarya</taxon>
        <taxon>Basidiomycota</taxon>
        <taxon>Agaricomycotina</taxon>
        <taxon>Agaricomycetes</taxon>
        <taxon>Agaricomycetidae</taxon>
        <taxon>Agaricales</taxon>
        <taxon>Marasmiineae</taxon>
        <taxon>Physalacriaceae</taxon>
        <taxon>Armillaria</taxon>
    </lineage>
</organism>
<name>A0A284RSX2_ARMOS</name>